<dbReference type="InterPro" id="IPR031650">
    <property type="entry name" value="CCDC73"/>
</dbReference>
<dbReference type="Ensembl" id="ENSMMDT00005024065.1">
    <property type="protein sequence ID" value="ENSMMDP00005023556.1"/>
    <property type="gene ID" value="ENSMMDG00005011358.1"/>
</dbReference>
<organism evidence="2 3">
    <name type="scientific">Myripristis murdjan</name>
    <name type="common">pinecone soldierfish</name>
    <dbReference type="NCBI Taxonomy" id="586833"/>
    <lineage>
        <taxon>Eukaryota</taxon>
        <taxon>Metazoa</taxon>
        <taxon>Chordata</taxon>
        <taxon>Craniata</taxon>
        <taxon>Vertebrata</taxon>
        <taxon>Euteleostomi</taxon>
        <taxon>Actinopterygii</taxon>
        <taxon>Neopterygii</taxon>
        <taxon>Teleostei</taxon>
        <taxon>Neoteleostei</taxon>
        <taxon>Acanthomorphata</taxon>
        <taxon>Holocentriformes</taxon>
        <taxon>Holocentridae</taxon>
        <taxon>Myripristis</taxon>
    </lineage>
</organism>
<keyword evidence="3" id="KW-1185">Reference proteome</keyword>
<sequence>MSQGNLLQSSGSADLFTRQIEEDNMFLTDGSNLPDCIFMFQGAETRLEDQISKLVVEKQELEWQKESLQHQIEMLTNQHTESLTGVKKQGKHQLSAELKDKEINSLKEELKSLQVILCEIHQHLFQNRGKQIFPVPSECELLLEMFIPVSIPDKGLFSGQLSV</sequence>
<evidence type="ECO:0000313" key="3">
    <source>
        <dbReference type="Proteomes" id="UP000472263"/>
    </source>
</evidence>
<name>A0A667YR26_9TELE</name>
<evidence type="ECO:0000256" key="1">
    <source>
        <dbReference type="SAM" id="Coils"/>
    </source>
</evidence>
<dbReference type="Proteomes" id="UP000472263">
    <property type="component" value="Chromosome 6"/>
</dbReference>
<accession>A0A667YR26</accession>
<feature type="coiled-coil region" evidence="1">
    <location>
        <begin position="44"/>
        <end position="116"/>
    </location>
</feature>
<reference evidence="2" key="1">
    <citation type="submission" date="2019-06" db="EMBL/GenBank/DDBJ databases">
        <authorList>
            <consortium name="Wellcome Sanger Institute Data Sharing"/>
        </authorList>
    </citation>
    <scope>NUCLEOTIDE SEQUENCE [LARGE SCALE GENOMIC DNA]</scope>
</reference>
<dbReference type="GeneTree" id="ENSGT01120000272264"/>
<reference evidence="2" key="3">
    <citation type="submission" date="2025-09" db="UniProtKB">
        <authorList>
            <consortium name="Ensembl"/>
        </authorList>
    </citation>
    <scope>IDENTIFICATION</scope>
</reference>
<evidence type="ECO:0000313" key="2">
    <source>
        <dbReference type="Ensembl" id="ENSMMDP00005023556.1"/>
    </source>
</evidence>
<dbReference type="PANTHER" id="PTHR28660">
    <property type="entry name" value="COILED-COIL DOMAIN-CONTAINING PROTEIN 73"/>
    <property type="match status" value="1"/>
</dbReference>
<reference evidence="2" key="2">
    <citation type="submission" date="2025-08" db="UniProtKB">
        <authorList>
            <consortium name="Ensembl"/>
        </authorList>
    </citation>
    <scope>IDENTIFICATION</scope>
</reference>
<proteinExistence type="predicted"/>
<dbReference type="Pfam" id="PF15818">
    <property type="entry name" value="CCDC73"/>
    <property type="match status" value="1"/>
</dbReference>
<dbReference type="AlphaFoldDB" id="A0A667YR26"/>
<dbReference type="PANTHER" id="PTHR28660:SF1">
    <property type="entry name" value="COILED-COIL DOMAIN-CONTAINING PROTEIN 73"/>
    <property type="match status" value="1"/>
</dbReference>
<protein>
    <submittedName>
        <fullName evidence="2">Uncharacterized protein</fullName>
    </submittedName>
</protein>
<keyword evidence="1" id="KW-0175">Coiled coil</keyword>
<dbReference type="InParanoid" id="A0A667YR26"/>